<proteinExistence type="predicted"/>
<dbReference type="RefSeq" id="WP_307041651.1">
    <property type="nucleotide sequence ID" value="NZ_JAUSYY010000001.1"/>
</dbReference>
<evidence type="ECO:0000313" key="3">
    <source>
        <dbReference type="Proteomes" id="UP001239083"/>
    </source>
</evidence>
<dbReference type="InterPro" id="IPR050570">
    <property type="entry name" value="Cell_wall_metabolism_enzyme"/>
</dbReference>
<comment type="caution">
    <text evidence="2">The sequence shown here is derived from an EMBL/GenBank/DDBJ whole genome shotgun (WGS) entry which is preliminary data.</text>
</comment>
<reference evidence="2 3" key="1">
    <citation type="submission" date="2023-07" db="EMBL/GenBank/DDBJ databases">
        <title>Comparative genomics of wheat-associated soil bacteria to identify genetic determinants of phenazine resistance.</title>
        <authorList>
            <person name="Mouncey N."/>
        </authorList>
    </citation>
    <scope>NUCLEOTIDE SEQUENCE [LARGE SCALE GENOMIC DNA]</scope>
    <source>
        <strain evidence="2 3">V3I3</strain>
    </source>
</reference>
<dbReference type="PANTHER" id="PTHR21666">
    <property type="entry name" value="PEPTIDASE-RELATED"/>
    <property type="match status" value="1"/>
</dbReference>
<accession>A0ABU0R8M6</accession>
<evidence type="ECO:0000313" key="2">
    <source>
        <dbReference type="EMBL" id="MDQ0894419.1"/>
    </source>
</evidence>
<dbReference type="PANTHER" id="PTHR21666:SF285">
    <property type="entry name" value="M23 FAMILY METALLOPEPTIDASE"/>
    <property type="match status" value="1"/>
</dbReference>
<feature type="domain" description="M23ase beta-sheet core" evidence="1">
    <location>
        <begin position="35"/>
        <end position="116"/>
    </location>
</feature>
<dbReference type="InterPro" id="IPR011055">
    <property type="entry name" value="Dup_hybrid_motif"/>
</dbReference>
<organism evidence="2 3">
    <name type="scientific">Agromyces ramosus</name>
    <dbReference type="NCBI Taxonomy" id="33879"/>
    <lineage>
        <taxon>Bacteria</taxon>
        <taxon>Bacillati</taxon>
        <taxon>Actinomycetota</taxon>
        <taxon>Actinomycetes</taxon>
        <taxon>Micrococcales</taxon>
        <taxon>Microbacteriaceae</taxon>
        <taxon>Agromyces</taxon>
    </lineage>
</organism>
<dbReference type="InterPro" id="IPR016047">
    <property type="entry name" value="M23ase_b-sheet_dom"/>
</dbReference>
<dbReference type="Proteomes" id="UP001239083">
    <property type="component" value="Unassembled WGS sequence"/>
</dbReference>
<dbReference type="EMBL" id="JAUSYY010000001">
    <property type="protein sequence ID" value="MDQ0894419.1"/>
    <property type="molecule type" value="Genomic_DNA"/>
</dbReference>
<dbReference type="Pfam" id="PF01551">
    <property type="entry name" value="Peptidase_M23"/>
    <property type="match status" value="1"/>
</dbReference>
<evidence type="ECO:0000259" key="1">
    <source>
        <dbReference type="Pfam" id="PF01551"/>
    </source>
</evidence>
<gene>
    <name evidence="2" type="ORF">QFZ26_001974</name>
</gene>
<keyword evidence="3" id="KW-1185">Reference proteome</keyword>
<dbReference type="Gene3D" id="2.70.70.10">
    <property type="entry name" value="Glucose Permease (Domain IIA)"/>
    <property type="match status" value="1"/>
</dbReference>
<dbReference type="CDD" id="cd12797">
    <property type="entry name" value="M23_peptidase"/>
    <property type="match status" value="1"/>
</dbReference>
<sequence>MYSNVNGFRVIAADNRDPAASWASHRSRRPASLGGVDCVAPIGTPIYAPDDCFVTRIPNNGSGGNTLRMAFGDGWVDEFMHFSRFGDGSVGDTKKGELVGFSGDSGAPGQPHVHWHRIGAWYRDEWGSTNRYNPWNFFGSTPAGAGGSTPAGADGTPNIDRLEDDMPFILSSAGGQDLVVDGHVIPFATPEEVGQTTGAPVVGVPKVMHHRIRAALAKSQALPLIVYVPEGNGTIYTLSGGRLTALTDVRTVAELADRGAASISISVRERDNLLSQA</sequence>
<protein>
    <recommendedName>
        <fullName evidence="1">M23ase beta-sheet core domain-containing protein</fullName>
    </recommendedName>
</protein>
<name>A0ABU0R8M6_9MICO</name>
<dbReference type="SUPFAM" id="SSF51261">
    <property type="entry name" value="Duplicated hybrid motif"/>
    <property type="match status" value="1"/>
</dbReference>